<keyword evidence="7" id="KW-1185">Reference proteome</keyword>
<dbReference type="AlphaFoldDB" id="A0A850PF15"/>
<comment type="similarity">
    <text evidence="5">Belongs to the creatininase superfamily.</text>
</comment>
<evidence type="ECO:0000313" key="6">
    <source>
        <dbReference type="EMBL" id="NVN41259.1"/>
    </source>
</evidence>
<dbReference type="GO" id="GO:0009231">
    <property type="term" value="P:riboflavin biosynthetic process"/>
    <property type="evidence" value="ECO:0007669"/>
    <property type="project" value="TreeGrafter"/>
</dbReference>
<proteinExistence type="inferred from homology"/>
<dbReference type="InterPro" id="IPR024087">
    <property type="entry name" value="Creatininase-like_sf"/>
</dbReference>
<sequence length="276" mass="28979">MPSSYYLAELSAAEMREAATRKPVILLPMGSFEDQGPHAPMGDYLSAARIAELIAEKATADGVETYVAPVVPFGGEDFFGYMPGGIALAQSTLRAVVDDMLRCLLRHGLTRIVFINGHAGNCGVINDATQKVWLEQEIVIPALYLWRVGYGLLPGILGKDVAAKSSGHGCDPLTSVVLHLFPHLIKSQYMPGPTVPGKVWGLQVTGFTSLGIGEGGTITVPFEGGDTVPNGVWGGDPTLCSAETGAALVEKLVAIGAETAAHVVRQSDPKTGKAIV</sequence>
<keyword evidence="2" id="KW-0479">Metal-binding</keyword>
<accession>A0A850PF15</accession>
<evidence type="ECO:0000256" key="1">
    <source>
        <dbReference type="ARBA" id="ARBA00001947"/>
    </source>
</evidence>
<reference evidence="6 7" key="1">
    <citation type="submission" date="2020-06" db="EMBL/GenBank/DDBJ databases">
        <title>Description of novel acetic acid bacteria.</title>
        <authorList>
            <person name="Sombolestani A."/>
        </authorList>
    </citation>
    <scope>NUCLEOTIDE SEQUENCE [LARGE SCALE GENOMIC DNA]</scope>
    <source>
        <strain evidence="6 7">LMG 27010</strain>
    </source>
</reference>
<keyword evidence="4" id="KW-0862">Zinc</keyword>
<dbReference type="PANTHER" id="PTHR35005">
    <property type="entry name" value="3-DEHYDRO-SCYLLO-INOSOSE HYDROLASE"/>
    <property type="match status" value="1"/>
</dbReference>
<dbReference type="PANTHER" id="PTHR35005:SF1">
    <property type="entry name" value="2-AMINO-5-FORMYLAMINO-6-RIBOSYLAMINOPYRIMIDIN-4(3H)-ONE 5'-MONOPHOSPHATE DEFORMYLASE"/>
    <property type="match status" value="1"/>
</dbReference>
<evidence type="ECO:0000313" key="7">
    <source>
        <dbReference type="Proteomes" id="UP000585665"/>
    </source>
</evidence>
<name>A0A850PF15_9PROT</name>
<organism evidence="6 7">
    <name type="scientific">Ameyamaea chiangmaiensis</name>
    <dbReference type="NCBI Taxonomy" id="442969"/>
    <lineage>
        <taxon>Bacteria</taxon>
        <taxon>Pseudomonadati</taxon>
        <taxon>Pseudomonadota</taxon>
        <taxon>Alphaproteobacteria</taxon>
        <taxon>Acetobacterales</taxon>
        <taxon>Acetobacteraceae</taxon>
        <taxon>Ameyamaea</taxon>
    </lineage>
</organism>
<comment type="caution">
    <text evidence="6">The sequence shown here is derived from an EMBL/GenBank/DDBJ whole genome shotgun (WGS) entry which is preliminary data.</text>
</comment>
<protein>
    <submittedName>
        <fullName evidence="6">Creatininase family protein</fullName>
    </submittedName>
</protein>
<evidence type="ECO:0000256" key="5">
    <source>
        <dbReference type="ARBA" id="ARBA00024029"/>
    </source>
</evidence>
<dbReference type="SUPFAM" id="SSF102215">
    <property type="entry name" value="Creatininase"/>
    <property type="match status" value="1"/>
</dbReference>
<dbReference type="Pfam" id="PF02633">
    <property type="entry name" value="Creatininase"/>
    <property type="match status" value="1"/>
</dbReference>
<dbReference type="GO" id="GO:0016811">
    <property type="term" value="F:hydrolase activity, acting on carbon-nitrogen (but not peptide) bonds, in linear amides"/>
    <property type="evidence" value="ECO:0007669"/>
    <property type="project" value="TreeGrafter"/>
</dbReference>
<keyword evidence="3" id="KW-0378">Hydrolase</keyword>
<evidence type="ECO:0000256" key="2">
    <source>
        <dbReference type="ARBA" id="ARBA00022723"/>
    </source>
</evidence>
<evidence type="ECO:0000256" key="4">
    <source>
        <dbReference type="ARBA" id="ARBA00022833"/>
    </source>
</evidence>
<comment type="cofactor">
    <cofactor evidence="1">
        <name>Zn(2+)</name>
        <dbReference type="ChEBI" id="CHEBI:29105"/>
    </cofactor>
</comment>
<gene>
    <name evidence="6" type="ORF">HUK82_11895</name>
</gene>
<dbReference type="Proteomes" id="UP000585665">
    <property type="component" value="Unassembled WGS sequence"/>
</dbReference>
<dbReference type="RefSeq" id="WP_176614169.1">
    <property type="nucleotide sequence ID" value="NZ_JABXXR010000106.1"/>
</dbReference>
<dbReference type="Gene3D" id="3.40.50.10310">
    <property type="entry name" value="Creatininase"/>
    <property type="match status" value="1"/>
</dbReference>
<evidence type="ECO:0000256" key="3">
    <source>
        <dbReference type="ARBA" id="ARBA00022801"/>
    </source>
</evidence>
<dbReference type="InterPro" id="IPR003785">
    <property type="entry name" value="Creatininase/forma_Hydrolase"/>
</dbReference>
<dbReference type="GO" id="GO:0046872">
    <property type="term" value="F:metal ion binding"/>
    <property type="evidence" value="ECO:0007669"/>
    <property type="project" value="UniProtKB-KW"/>
</dbReference>
<dbReference type="EMBL" id="JABXXR010000106">
    <property type="protein sequence ID" value="NVN41259.1"/>
    <property type="molecule type" value="Genomic_DNA"/>
</dbReference>